<dbReference type="SMART" id="SM00322">
    <property type="entry name" value="KH"/>
    <property type="match status" value="1"/>
</dbReference>
<dbReference type="InterPro" id="IPR003607">
    <property type="entry name" value="HD/PDEase_dom"/>
</dbReference>
<reference evidence="9 10" key="1">
    <citation type="journal article" date="2015" name="Nature">
        <title>rRNA introns, odd ribosomes, and small enigmatic genomes across a large radiation of phyla.</title>
        <authorList>
            <person name="Brown C.T."/>
            <person name="Hug L.A."/>
            <person name="Thomas B.C."/>
            <person name="Sharon I."/>
            <person name="Castelle C.J."/>
            <person name="Singh A."/>
            <person name="Wilkins M.J."/>
            <person name="Williams K.H."/>
            <person name="Banfield J.F."/>
        </authorList>
    </citation>
    <scope>NUCLEOTIDE SEQUENCE [LARGE SCALE GENOMIC DNA]</scope>
</reference>
<dbReference type="EC" id="3.1.-.-" evidence="5 6"/>
<evidence type="ECO:0000256" key="3">
    <source>
        <dbReference type="ARBA" id="ARBA00022801"/>
    </source>
</evidence>
<dbReference type="InterPro" id="IPR004087">
    <property type="entry name" value="KH_dom"/>
</dbReference>
<dbReference type="GO" id="GO:0004521">
    <property type="term" value="F:RNA endonuclease activity"/>
    <property type="evidence" value="ECO:0007669"/>
    <property type="project" value="UniProtKB-UniRule"/>
</dbReference>
<evidence type="ECO:0000256" key="1">
    <source>
        <dbReference type="ARBA" id="ARBA00022722"/>
    </source>
</evidence>
<dbReference type="PATRIC" id="fig|1620414.3.peg.72"/>
<evidence type="ECO:0000259" key="8">
    <source>
        <dbReference type="PROSITE" id="PS51831"/>
    </source>
</evidence>
<dbReference type="InterPro" id="IPR036612">
    <property type="entry name" value="KH_dom_type_1_sf"/>
</dbReference>
<dbReference type="CDD" id="cd22431">
    <property type="entry name" value="KH-I_RNaseY"/>
    <property type="match status" value="1"/>
</dbReference>
<dbReference type="Pfam" id="PF00013">
    <property type="entry name" value="KH_1"/>
    <property type="match status" value="1"/>
</dbReference>
<dbReference type="GO" id="GO:0016787">
    <property type="term" value="F:hydrolase activity"/>
    <property type="evidence" value="ECO:0007669"/>
    <property type="project" value="UniProtKB-KW"/>
</dbReference>
<dbReference type="InterPro" id="IPR022711">
    <property type="entry name" value="RNase_Y_N"/>
</dbReference>
<evidence type="ECO:0000256" key="4">
    <source>
        <dbReference type="ARBA" id="ARBA00022884"/>
    </source>
</evidence>
<evidence type="ECO:0000256" key="5">
    <source>
        <dbReference type="HAMAP-Rule" id="MF_00335"/>
    </source>
</evidence>
<evidence type="ECO:0000256" key="6">
    <source>
        <dbReference type="NCBIfam" id="TIGR03319"/>
    </source>
</evidence>
<comment type="similarity">
    <text evidence="5">Belongs to the RNase Y family.</text>
</comment>
<keyword evidence="2 5" id="KW-0255">Endonuclease</keyword>
<dbReference type="SMART" id="SM00471">
    <property type="entry name" value="HDc"/>
    <property type="match status" value="1"/>
</dbReference>
<dbReference type="PROSITE" id="PS51831">
    <property type="entry name" value="HD"/>
    <property type="match status" value="1"/>
</dbReference>
<dbReference type="EMBL" id="LCRB01000001">
    <property type="protein sequence ID" value="KKW27134.1"/>
    <property type="molecule type" value="Genomic_DNA"/>
</dbReference>
<evidence type="ECO:0000256" key="2">
    <source>
        <dbReference type="ARBA" id="ARBA00022759"/>
    </source>
</evidence>
<dbReference type="NCBIfam" id="TIGR00277">
    <property type="entry name" value="HDIG"/>
    <property type="match status" value="1"/>
</dbReference>
<dbReference type="GO" id="GO:0003723">
    <property type="term" value="F:RNA binding"/>
    <property type="evidence" value="ECO:0007669"/>
    <property type="project" value="UniProtKB-UniRule"/>
</dbReference>
<dbReference type="HAMAP" id="MF_00335">
    <property type="entry name" value="RNase_Y"/>
    <property type="match status" value="1"/>
</dbReference>
<keyword evidence="1 5" id="KW-0540">Nuclease</keyword>
<dbReference type="InterPro" id="IPR004088">
    <property type="entry name" value="KH_dom_type_1"/>
</dbReference>
<name>A0A0G2A4I5_UNCK3</name>
<dbReference type="Pfam" id="PF12072">
    <property type="entry name" value="RNase_Y_N"/>
    <property type="match status" value="1"/>
</dbReference>
<evidence type="ECO:0000313" key="9">
    <source>
        <dbReference type="EMBL" id="KKW27134.1"/>
    </source>
</evidence>
<dbReference type="PANTHER" id="PTHR12826:SF15">
    <property type="entry name" value="RIBONUCLEASE Y"/>
    <property type="match status" value="1"/>
</dbReference>
<dbReference type="NCBIfam" id="TIGR03319">
    <property type="entry name" value="RNase_Y"/>
    <property type="match status" value="1"/>
</dbReference>
<protein>
    <recommendedName>
        <fullName evidence="5 6">Ribonuclease Y</fullName>
        <shortName evidence="5">RNase Y</shortName>
        <ecNumber evidence="5 6">3.1.-.-</ecNumber>
    </recommendedName>
</protein>
<dbReference type="InterPro" id="IPR006675">
    <property type="entry name" value="HDIG_dom"/>
</dbReference>
<dbReference type="GO" id="GO:0005886">
    <property type="term" value="C:plasma membrane"/>
    <property type="evidence" value="ECO:0007669"/>
    <property type="project" value="UniProtKB-UniRule"/>
</dbReference>
<dbReference type="Gene3D" id="3.30.1370.10">
    <property type="entry name" value="K Homology domain, type 1"/>
    <property type="match status" value="1"/>
</dbReference>
<sequence>MTNVLIGVLAAIVGAGLGYWWKTTSTKQKVDNAEQEADKILAKAKEKLAQAEQKEKELVLAARDEASKIRERIDKEEKERRTELSDLEKRLIAKDENLDKKLDDLDRQKEAIIAKDKEVQEVKEEILRIRDNQLKKLEEVAKLPHEEAKEQLFARLEKEYKDEALNLIKQVEREARDNADDKAREIVSEAIQRYAADTATEGTTFSVPLPSDDLKGRIIGREGRNIQAFEKATGVDLIIDDTPDTVVISGFDPIRRHIAKRALERLLKDGRIQPARIEELVERADKEIQQEMKKAGEDAVLELGLTGLNPDLIKIIGRLNFRTSYGQNVLRHSIEAAHLASLMASQIGLDTRIAKLSALMHDIGKALDHEYEGSHTELSRDIAVKYGLPKEIIQALETSHEGFGGPKSPLDFITMAADAISAARPGARRESAENFVKRLEDLERIAKSYEGVGKAYAIQAGREVRIMVEPTKVDDLEAAKLARNVASQIEKEMTYPGQVKVLVIRETRAEGLAK</sequence>
<dbReference type="SUPFAM" id="SSF54791">
    <property type="entry name" value="Eukaryotic type KH-domain (KH-domain type I)"/>
    <property type="match status" value="1"/>
</dbReference>
<dbReference type="Proteomes" id="UP000034913">
    <property type="component" value="Unassembled WGS sequence"/>
</dbReference>
<feature type="domain" description="HD" evidence="8">
    <location>
        <begin position="329"/>
        <end position="423"/>
    </location>
</feature>
<gene>
    <name evidence="5" type="primary">rny</name>
    <name evidence="9" type="ORF">VF00_C0001G0069</name>
</gene>
<dbReference type="GO" id="GO:0006402">
    <property type="term" value="P:mRNA catabolic process"/>
    <property type="evidence" value="ECO:0007669"/>
    <property type="project" value="UniProtKB-UniRule"/>
</dbReference>
<evidence type="ECO:0000256" key="7">
    <source>
        <dbReference type="SAM" id="Coils"/>
    </source>
</evidence>
<dbReference type="InterPro" id="IPR006674">
    <property type="entry name" value="HD_domain"/>
</dbReference>
<keyword evidence="7" id="KW-0175">Coiled coil</keyword>
<evidence type="ECO:0000313" key="10">
    <source>
        <dbReference type="Proteomes" id="UP000034913"/>
    </source>
</evidence>
<keyword evidence="4 5" id="KW-0694">RNA-binding</keyword>
<dbReference type="SUPFAM" id="SSF109604">
    <property type="entry name" value="HD-domain/PDEase-like"/>
    <property type="match status" value="1"/>
</dbReference>
<dbReference type="AlphaFoldDB" id="A0A0G2A4I5"/>
<dbReference type="CDD" id="cd00077">
    <property type="entry name" value="HDc"/>
    <property type="match status" value="1"/>
</dbReference>
<dbReference type="PROSITE" id="PS50084">
    <property type="entry name" value="KH_TYPE_1"/>
    <property type="match status" value="1"/>
</dbReference>
<dbReference type="InterPro" id="IPR017705">
    <property type="entry name" value="Ribonuclease_Y"/>
</dbReference>
<comment type="function">
    <text evidence="5">Endoribonuclease that initiates mRNA decay.</text>
</comment>
<accession>A0A0G2A4I5</accession>
<keyword evidence="3 5" id="KW-0378">Hydrolase</keyword>
<dbReference type="PANTHER" id="PTHR12826">
    <property type="entry name" value="RIBONUCLEASE Y"/>
    <property type="match status" value="1"/>
</dbReference>
<comment type="caution">
    <text evidence="9">The sequence shown here is derived from an EMBL/GenBank/DDBJ whole genome shotgun (WGS) entry which is preliminary data.</text>
</comment>
<dbReference type="Pfam" id="PF01966">
    <property type="entry name" value="HD"/>
    <property type="match status" value="1"/>
</dbReference>
<proteinExistence type="inferred from homology"/>
<feature type="coiled-coil region" evidence="7">
    <location>
        <begin position="30"/>
        <end position="125"/>
    </location>
</feature>
<dbReference type="Gene3D" id="1.10.3210.10">
    <property type="entry name" value="Hypothetical protein af1432"/>
    <property type="match status" value="1"/>
</dbReference>
<organism evidence="9 10">
    <name type="scientific">candidate division Kazan bacterium GW2011_GWB1_52_7</name>
    <dbReference type="NCBI Taxonomy" id="1620414"/>
    <lineage>
        <taxon>Bacteria</taxon>
        <taxon>Bacteria division Kazan-3B-28</taxon>
    </lineage>
</organism>